<dbReference type="GO" id="GO:0007129">
    <property type="term" value="P:homologous chromosome pairing at meiosis"/>
    <property type="evidence" value="ECO:0007669"/>
    <property type="project" value="InterPro"/>
</dbReference>
<evidence type="ECO:0000313" key="3">
    <source>
        <dbReference type="Proteomes" id="UP001501920"/>
    </source>
</evidence>
<keyword evidence="3" id="KW-1185">Reference proteome</keyword>
<organism evidence="2 3">
    <name type="scientific">Pygocentrus nattereri</name>
    <name type="common">Red-bellied piranha</name>
    <dbReference type="NCBI Taxonomy" id="42514"/>
    <lineage>
        <taxon>Eukaryota</taxon>
        <taxon>Metazoa</taxon>
        <taxon>Chordata</taxon>
        <taxon>Craniata</taxon>
        <taxon>Vertebrata</taxon>
        <taxon>Euteleostomi</taxon>
        <taxon>Actinopterygii</taxon>
        <taxon>Neopterygii</taxon>
        <taxon>Teleostei</taxon>
        <taxon>Ostariophysi</taxon>
        <taxon>Characiformes</taxon>
        <taxon>Characoidei</taxon>
        <taxon>Pygocentrus</taxon>
    </lineage>
</organism>
<protein>
    <recommendedName>
        <fullName evidence="4">Spermatogenesis associated 22</fullName>
    </recommendedName>
</protein>
<evidence type="ECO:0008006" key="4">
    <source>
        <dbReference type="Google" id="ProtNLM"/>
    </source>
</evidence>
<dbReference type="Ensembl" id="ENSPNAT00000018362.2">
    <property type="protein sequence ID" value="ENSPNAP00000011391.2"/>
    <property type="gene ID" value="ENSPNAG00000017045.2"/>
</dbReference>
<accession>A0A3B4CKL5</accession>
<proteinExistence type="predicted"/>
<gene>
    <name evidence="2" type="primary">SPATA22</name>
</gene>
<dbReference type="AlphaFoldDB" id="A0A3B4CKL5"/>
<dbReference type="OrthoDB" id="10028206at2759"/>
<feature type="compositionally biased region" description="Polar residues" evidence="1">
    <location>
        <begin position="118"/>
        <end position="139"/>
    </location>
</feature>
<reference evidence="2" key="3">
    <citation type="submission" date="2025-09" db="UniProtKB">
        <authorList>
            <consortium name="Ensembl"/>
        </authorList>
    </citation>
    <scope>IDENTIFICATION</scope>
</reference>
<dbReference type="Proteomes" id="UP001501920">
    <property type="component" value="Chromosome 23"/>
</dbReference>
<sequence>MKRTDYQPRPTAGCLSVPLFNQKKRSRLPLTSRPSENKMYPGGDFMQTHNLTSGSHSAGSIGYGQASTNRPPLAQRHEWNQQANPQPEPKKAWPTTSSGTTGQGYTPIPHPYKPPYARSQTGPQRPQGKQDSMATTQGFRQDGFPNASGTSQAHPRPFIGKQPMKQQSFTSQTNSARVSFTPQQVLSAPTCSQGAGAHQNAHWKFKTVGHTTGGMWVEDTFGTSGTESNLQQQKSSRLETKPAIKKSLRILTAVIEGMKHWSQFNDKVPMLFEIFATLDSAVTVGKYGAKNFLMRDGKDVVPCVYYENDQVLPRLIRGQVHRCVGNYDRHTNVLTCVSVRPASSSEQRNAQEAVRTSDTEMRNVVQALTEM</sequence>
<evidence type="ECO:0000313" key="2">
    <source>
        <dbReference type="Ensembl" id="ENSPNAP00000011391.2"/>
    </source>
</evidence>
<feature type="compositionally biased region" description="Polar residues" evidence="1">
    <location>
        <begin position="221"/>
        <end position="235"/>
    </location>
</feature>
<feature type="compositionally biased region" description="Polar residues" evidence="1">
    <location>
        <begin position="47"/>
        <end position="58"/>
    </location>
</feature>
<reference evidence="2 3" key="1">
    <citation type="submission" date="2020-10" db="EMBL/GenBank/DDBJ databases">
        <title>Pygocentrus nattereri (red-bellied piranha) genome, fPygNat1, primary haplotype.</title>
        <authorList>
            <person name="Myers G."/>
            <person name="Meyer A."/>
            <person name="Karagic N."/>
            <person name="Pippel M."/>
            <person name="Winkler S."/>
            <person name="Tracey A."/>
            <person name="Wood J."/>
            <person name="Formenti G."/>
            <person name="Howe K."/>
            <person name="Fedrigo O."/>
            <person name="Jarvis E.D."/>
        </authorList>
    </citation>
    <scope>NUCLEOTIDE SEQUENCE [LARGE SCALE GENOMIC DNA]</scope>
</reference>
<dbReference type="GeneTree" id="ENSGT00390000018151"/>
<feature type="region of interest" description="Disordered" evidence="1">
    <location>
        <begin position="219"/>
        <end position="238"/>
    </location>
</feature>
<dbReference type="InterPro" id="IPR033536">
    <property type="entry name" value="Spata22"/>
</dbReference>
<feature type="compositionally biased region" description="Polar residues" evidence="1">
    <location>
        <begin position="164"/>
        <end position="177"/>
    </location>
</feature>
<evidence type="ECO:0000256" key="1">
    <source>
        <dbReference type="SAM" id="MobiDB-lite"/>
    </source>
</evidence>
<dbReference type="STRING" id="42514.ENSPNAP00000011391"/>
<dbReference type="GO" id="GO:0000711">
    <property type="term" value="P:meiotic DNA repair synthesis"/>
    <property type="evidence" value="ECO:0007669"/>
    <property type="project" value="InterPro"/>
</dbReference>
<dbReference type="OMA" id="VPCVYYE"/>
<name>A0A3B4CKL5_PYGNA</name>
<feature type="region of interest" description="Disordered" evidence="1">
    <location>
        <begin position="1"/>
        <end position="177"/>
    </location>
</feature>
<dbReference type="PANTHER" id="PTHR35258:SF1">
    <property type="entry name" value="SPERMATOGENESIS-ASSOCIATED PROTEIN 22"/>
    <property type="match status" value="1"/>
</dbReference>
<reference evidence="2" key="2">
    <citation type="submission" date="2025-08" db="UniProtKB">
        <authorList>
            <consortium name="Ensembl"/>
        </authorList>
    </citation>
    <scope>IDENTIFICATION</scope>
</reference>
<dbReference type="PANTHER" id="PTHR35258">
    <property type="entry name" value="SPERMATOGENESIS-ASSOCIATED PROTEIN 22"/>
    <property type="match status" value="1"/>
</dbReference>
<dbReference type="GO" id="GO:0007276">
    <property type="term" value="P:gamete generation"/>
    <property type="evidence" value="ECO:0007669"/>
    <property type="project" value="InterPro"/>
</dbReference>
<dbReference type="GO" id="GO:0051445">
    <property type="term" value="P:regulation of meiotic cell cycle"/>
    <property type="evidence" value="ECO:0007669"/>
    <property type="project" value="TreeGrafter"/>
</dbReference>